<reference evidence="7" key="1">
    <citation type="journal article" date="2017" name="Ticks Tick Borne Dis.">
        <title>An insight into the sialome of Hyalomma excavatum.</title>
        <authorList>
            <person name="Ribeiro J.M."/>
            <person name="Slovak M."/>
            <person name="Francischetti I.M."/>
        </authorList>
    </citation>
    <scope>NUCLEOTIDE SEQUENCE</scope>
    <source>
        <strain evidence="7">Samish</strain>
        <tissue evidence="7">Salivary glands</tissue>
    </source>
</reference>
<dbReference type="AlphaFoldDB" id="A0A131XBC3"/>
<evidence type="ECO:0000313" key="7">
    <source>
        <dbReference type="EMBL" id="JAP63385.1"/>
    </source>
</evidence>
<dbReference type="GO" id="GO:0005783">
    <property type="term" value="C:endoplasmic reticulum"/>
    <property type="evidence" value="ECO:0007669"/>
    <property type="project" value="TreeGrafter"/>
</dbReference>
<feature type="domain" description="Calcineurin-like phosphoesterase" evidence="6">
    <location>
        <begin position="56"/>
        <end position="240"/>
    </location>
</feature>
<dbReference type="GO" id="GO:0004527">
    <property type="term" value="F:exonuclease activity"/>
    <property type="evidence" value="ECO:0007669"/>
    <property type="project" value="UniProtKB-KW"/>
</dbReference>
<dbReference type="PANTHER" id="PTHR13315">
    <property type="entry name" value="METALLO PHOSPHOESTERASE RELATED"/>
    <property type="match status" value="1"/>
</dbReference>
<feature type="transmembrane region" description="Helical" evidence="5">
    <location>
        <begin position="317"/>
        <end position="339"/>
    </location>
</feature>
<keyword evidence="2 5" id="KW-0812">Transmembrane</keyword>
<dbReference type="GO" id="GO:0051301">
    <property type="term" value="P:cell division"/>
    <property type="evidence" value="ECO:0007669"/>
    <property type="project" value="UniProtKB-KW"/>
</dbReference>
<dbReference type="Gene3D" id="3.60.21.10">
    <property type="match status" value="1"/>
</dbReference>
<keyword evidence="7" id="KW-0540">Nuclease</keyword>
<feature type="transmembrane region" description="Helical" evidence="5">
    <location>
        <begin position="20"/>
        <end position="41"/>
    </location>
</feature>
<dbReference type="GO" id="GO:0006506">
    <property type="term" value="P:GPI anchor biosynthetic process"/>
    <property type="evidence" value="ECO:0007669"/>
    <property type="project" value="InterPro"/>
</dbReference>
<evidence type="ECO:0000256" key="4">
    <source>
        <dbReference type="ARBA" id="ARBA00023136"/>
    </source>
</evidence>
<keyword evidence="4 5" id="KW-0472">Membrane</keyword>
<dbReference type="SUPFAM" id="SSF56300">
    <property type="entry name" value="Metallo-dependent phosphatases"/>
    <property type="match status" value="1"/>
</dbReference>
<keyword evidence="7" id="KW-0132">Cell division</keyword>
<evidence type="ECO:0000256" key="2">
    <source>
        <dbReference type="ARBA" id="ARBA00022692"/>
    </source>
</evidence>
<dbReference type="InterPro" id="IPR029052">
    <property type="entry name" value="Metallo-depent_PP-like"/>
</dbReference>
<keyword evidence="7" id="KW-0378">Hydrolase</keyword>
<dbReference type="PANTHER" id="PTHR13315:SF4">
    <property type="entry name" value="METALLOPHOSPHOESTERASE, ISOFORM E"/>
    <property type="match status" value="1"/>
</dbReference>
<keyword evidence="7" id="KW-0131">Cell cycle</keyword>
<comment type="subcellular location">
    <subcellularLocation>
        <location evidence="1">Membrane</location>
        <topology evidence="1">Multi-pass membrane protein</topology>
    </subcellularLocation>
</comment>
<accession>A0A131XBC3</accession>
<organism evidence="7">
    <name type="scientific">Hyalomma excavatum</name>
    <dbReference type="NCBI Taxonomy" id="257692"/>
    <lineage>
        <taxon>Eukaryota</taxon>
        <taxon>Metazoa</taxon>
        <taxon>Ecdysozoa</taxon>
        <taxon>Arthropoda</taxon>
        <taxon>Chelicerata</taxon>
        <taxon>Arachnida</taxon>
        <taxon>Acari</taxon>
        <taxon>Parasitiformes</taxon>
        <taxon>Ixodida</taxon>
        <taxon>Ixodoidea</taxon>
        <taxon>Ixodidae</taxon>
        <taxon>Hyalomminae</taxon>
        <taxon>Hyalomma</taxon>
    </lineage>
</organism>
<dbReference type="EMBL" id="GEFH01005196">
    <property type="protein sequence ID" value="JAP63385.1"/>
    <property type="molecule type" value="mRNA"/>
</dbReference>
<keyword evidence="7" id="KW-0269">Exonuclease</keyword>
<evidence type="ECO:0000256" key="3">
    <source>
        <dbReference type="ARBA" id="ARBA00022989"/>
    </source>
</evidence>
<evidence type="ECO:0000256" key="5">
    <source>
        <dbReference type="SAM" id="Phobius"/>
    </source>
</evidence>
<dbReference type="InterPro" id="IPR033308">
    <property type="entry name" value="PGAP5/Cdc1/Ted1"/>
</dbReference>
<protein>
    <submittedName>
        <fullName evidence="7">Putative cell division control protein/ dna repair exonuclease</fullName>
    </submittedName>
</protein>
<name>A0A131XBC3_9ACAR</name>
<evidence type="ECO:0000259" key="6">
    <source>
        <dbReference type="Pfam" id="PF00149"/>
    </source>
</evidence>
<dbReference type="InterPro" id="IPR004843">
    <property type="entry name" value="Calcineurin-like_PHP"/>
</dbReference>
<keyword evidence="3 5" id="KW-1133">Transmembrane helix</keyword>
<dbReference type="Pfam" id="PF00149">
    <property type="entry name" value="Metallophos"/>
    <property type="match status" value="1"/>
</dbReference>
<evidence type="ECO:0000256" key="1">
    <source>
        <dbReference type="ARBA" id="ARBA00004141"/>
    </source>
</evidence>
<proteinExistence type="evidence at transcript level"/>
<dbReference type="GO" id="GO:0016020">
    <property type="term" value="C:membrane"/>
    <property type="evidence" value="ECO:0007669"/>
    <property type="project" value="UniProtKB-SubCell"/>
</dbReference>
<sequence>MDKPTLRRDAMRRRRCRVALCLLLVYALIVEWLVYLVAPYWNWPHLPVSAGIGTRLLLVADPQLLGRVNTAPGLFGFVERWDADRYMSKTFALANDYFKPHVVIFLGDLSDEGEFATDDDFRSYVERFFDIFTHIDYRQAIFLPGDNDIGGERRSVGKAELERFNSYFRNDTFLTYRGIDFIKVNYLTTSYAYRSHLSQLGSNVRFVLSHVPLSTSFGHYIKDVVKELKPDVMLAGHRHESVHLVAEQATGNVERLELRLGSDRRPVKMDLSSGRLHELRLPPCSYRMGTHWVGYGAAILDPDRVLTYGVLWSPDRLLYLAGYLVVLFVCAVLCLPAVLQLCGSVWRHICPGKPSRFYSGSLLPIFH</sequence>